<evidence type="ECO:0000313" key="4">
    <source>
        <dbReference type="Proteomes" id="UP000067523"/>
    </source>
</evidence>
<protein>
    <recommendedName>
        <fullName evidence="5">Type VII secretion protein EssA</fullName>
    </recommendedName>
</protein>
<name>A0A0U2IU25_9ENTE</name>
<evidence type="ECO:0000256" key="1">
    <source>
        <dbReference type="SAM" id="Phobius"/>
    </source>
</evidence>
<dbReference type="AlphaFoldDB" id="A0A0U2IU25"/>
<feature type="signal peptide" evidence="2">
    <location>
        <begin position="1"/>
        <end position="23"/>
    </location>
</feature>
<dbReference type="KEGG" id="erx:ATZ35_05430"/>
<feature type="chain" id="PRO_5006830833" description="Type VII secretion protein EssA" evidence="2">
    <location>
        <begin position="24"/>
        <end position="156"/>
    </location>
</feature>
<evidence type="ECO:0008006" key="5">
    <source>
        <dbReference type="Google" id="ProtNLM"/>
    </source>
</evidence>
<keyword evidence="2" id="KW-0732">Signal</keyword>
<dbReference type="Proteomes" id="UP000067523">
    <property type="component" value="Chromosome"/>
</dbReference>
<accession>A0A0U2IU25</accession>
<dbReference type="EMBL" id="CP013655">
    <property type="protein sequence ID" value="ALS36622.1"/>
    <property type="molecule type" value="Genomic_DNA"/>
</dbReference>
<dbReference type="STRING" id="118060.ATZ35_05430"/>
<proteinExistence type="predicted"/>
<gene>
    <name evidence="3" type="ORF">ATZ35_05430</name>
</gene>
<reference evidence="4" key="1">
    <citation type="submission" date="2015-12" db="EMBL/GenBank/DDBJ databases">
        <authorList>
            <person name="Lauer A."/>
            <person name="Humrighouse B."/>
            <person name="Loparev V."/>
            <person name="Shewmaker P.L."/>
            <person name="Whitney A.M."/>
            <person name="McLaughlin R.W."/>
        </authorList>
    </citation>
    <scope>NUCLEOTIDE SEQUENCE [LARGE SCALE GENOMIC DNA]</scope>
    <source>
        <strain evidence="4">LMG 26678</strain>
    </source>
</reference>
<organism evidence="3 4">
    <name type="scientific">Enterococcus rotai</name>
    <dbReference type="NCBI Taxonomy" id="118060"/>
    <lineage>
        <taxon>Bacteria</taxon>
        <taxon>Bacillati</taxon>
        <taxon>Bacillota</taxon>
        <taxon>Bacilli</taxon>
        <taxon>Lactobacillales</taxon>
        <taxon>Enterococcaceae</taxon>
        <taxon>Enterococcus</taxon>
    </lineage>
</organism>
<keyword evidence="1" id="KW-1133">Transmembrane helix</keyword>
<keyword evidence="1" id="KW-0812">Transmembrane</keyword>
<feature type="transmembrane region" description="Helical" evidence="1">
    <location>
        <begin position="126"/>
        <end position="146"/>
    </location>
</feature>
<evidence type="ECO:0000256" key="2">
    <source>
        <dbReference type="SAM" id="SignalP"/>
    </source>
</evidence>
<keyword evidence="1" id="KW-0472">Membrane</keyword>
<evidence type="ECO:0000313" key="3">
    <source>
        <dbReference type="EMBL" id="ALS36622.1"/>
    </source>
</evidence>
<sequence>MKKLIFLCLVGIIGFSFSDTAHAEETLLDNNLELQTDRLNKEQVDDGKTKSFVAEDRLFETEMIQKTANAKALEEKQKQEDMSNLFLTKAAKVKELDPTQLFVGNGTNQAAVKREETEPTVSSPPALFPLILGLALVTVVTLLLYHNRKRGQNHGR</sequence>
<dbReference type="RefSeq" id="WP_208929851.1">
    <property type="nucleotide sequence ID" value="NZ_CP013655.1"/>
</dbReference>
<keyword evidence="4" id="KW-1185">Reference proteome</keyword>